<sequence length="97" mass="11378">MLTCLRKILKRSLAVGKLRNLLLPFVIRKICAIERVMPHSVWFIVTLQLIKKIIDISIYEFEIFMRIDKLQRSVLAAILCCFTSRHHEALSAFLTFM</sequence>
<protein>
    <submittedName>
        <fullName evidence="1">Uncharacterized protein</fullName>
    </submittedName>
</protein>
<dbReference type="RefSeq" id="XP_024580859.1">
    <property type="nucleotide sequence ID" value="XM_024730598.2"/>
</dbReference>
<name>A0A0P1AVA0_PLAHL</name>
<keyword evidence="2" id="KW-1185">Reference proteome</keyword>
<reference evidence="2" key="1">
    <citation type="submission" date="2014-09" db="EMBL/GenBank/DDBJ databases">
        <authorList>
            <person name="Sharma Rahul"/>
            <person name="Thines Marco"/>
        </authorList>
    </citation>
    <scope>NUCLEOTIDE SEQUENCE [LARGE SCALE GENOMIC DNA]</scope>
</reference>
<accession>A0A0P1AVA0</accession>
<dbReference type="GeneID" id="36410295"/>
<organism evidence="1 2">
    <name type="scientific">Plasmopara halstedii</name>
    <name type="common">Downy mildew of sunflower</name>
    <dbReference type="NCBI Taxonomy" id="4781"/>
    <lineage>
        <taxon>Eukaryota</taxon>
        <taxon>Sar</taxon>
        <taxon>Stramenopiles</taxon>
        <taxon>Oomycota</taxon>
        <taxon>Peronosporomycetes</taxon>
        <taxon>Peronosporales</taxon>
        <taxon>Peronosporaceae</taxon>
        <taxon>Plasmopara</taxon>
    </lineage>
</organism>
<evidence type="ECO:0000313" key="1">
    <source>
        <dbReference type="EMBL" id="CEG44490.1"/>
    </source>
</evidence>
<dbReference type="EMBL" id="CCYD01001204">
    <property type="protein sequence ID" value="CEG44490.1"/>
    <property type="molecule type" value="Genomic_DNA"/>
</dbReference>
<dbReference type="AlphaFoldDB" id="A0A0P1AVA0"/>
<proteinExistence type="predicted"/>
<dbReference type="Proteomes" id="UP000054928">
    <property type="component" value="Unassembled WGS sequence"/>
</dbReference>
<evidence type="ECO:0000313" key="2">
    <source>
        <dbReference type="Proteomes" id="UP000054928"/>
    </source>
</evidence>